<evidence type="ECO:0000313" key="2">
    <source>
        <dbReference type="Proteomes" id="UP001597337"/>
    </source>
</evidence>
<dbReference type="RefSeq" id="WP_386027345.1">
    <property type="nucleotide sequence ID" value="NZ_JBHUHX010000036.1"/>
</dbReference>
<comment type="caution">
    <text evidence="1">The sequence shown here is derived from an EMBL/GenBank/DDBJ whole genome shotgun (WGS) entry which is preliminary data.</text>
</comment>
<dbReference type="Pfam" id="PF10052">
    <property type="entry name" value="DUF2288"/>
    <property type="match status" value="1"/>
</dbReference>
<dbReference type="InterPro" id="IPR018741">
    <property type="entry name" value="DUF2288"/>
</dbReference>
<protein>
    <submittedName>
        <fullName evidence="1">DUF2288 domain-containing protein</fullName>
    </submittedName>
</protein>
<proteinExistence type="predicted"/>
<keyword evidence="2" id="KW-1185">Reference proteome</keyword>
<reference evidence="2" key="1">
    <citation type="journal article" date="2019" name="Int. J. Syst. Evol. Microbiol.">
        <title>The Global Catalogue of Microorganisms (GCM) 10K type strain sequencing project: providing services to taxonomists for standard genome sequencing and annotation.</title>
        <authorList>
            <consortium name="The Broad Institute Genomics Platform"/>
            <consortium name="The Broad Institute Genome Sequencing Center for Infectious Disease"/>
            <person name="Wu L."/>
            <person name="Ma J."/>
        </authorList>
    </citation>
    <scope>NUCLEOTIDE SEQUENCE [LARGE SCALE GENOMIC DNA]</scope>
    <source>
        <strain evidence="2">KACC 12597</strain>
    </source>
</reference>
<gene>
    <name evidence="1" type="ORF">ACFSJC_13040</name>
</gene>
<evidence type="ECO:0000313" key="1">
    <source>
        <dbReference type="EMBL" id="MFD2112766.1"/>
    </source>
</evidence>
<dbReference type="Proteomes" id="UP001597337">
    <property type="component" value="Unassembled WGS sequence"/>
</dbReference>
<organism evidence="1 2">
    <name type="scientific">Thiorhodococcus fuscus</name>
    <dbReference type="NCBI Taxonomy" id="527200"/>
    <lineage>
        <taxon>Bacteria</taxon>
        <taxon>Pseudomonadati</taxon>
        <taxon>Pseudomonadota</taxon>
        <taxon>Gammaproteobacteria</taxon>
        <taxon>Chromatiales</taxon>
        <taxon>Chromatiaceae</taxon>
        <taxon>Thiorhodococcus</taxon>
    </lineage>
</organism>
<dbReference type="EMBL" id="JBHUHX010000036">
    <property type="protein sequence ID" value="MFD2112766.1"/>
    <property type="molecule type" value="Genomic_DNA"/>
</dbReference>
<sequence>MSTIETELASELDVDPLELQRVRLNQETARIPWSELQRFFAQGYVIWVHDDLDLVEMALRFTLDDAAAIDAEMTRGTLSRVSDDQARNWFESQSSLWAVVVKPWILVQETRCTSGSTQTPVQG</sequence>
<accession>A0ABW4YBJ6</accession>
<name>A0ABW4YBJ6_9GAMM</name>